<proteinExistence type="predicted"/>
<keyword evidence="1" id="KW-0732">Signal</keyword>
<reference evidence="2 3" key="1">
    <citation type="journal article" date="2017" name="Int. J. Syst. Evol. Microbiol.">
        <title>Achromobacter aloeverae sp. nov., isolated from the root of Aloe vera (L.) Burm.f.</title>
        <authorList>
            <person name="Kuncharoen N."/>
            <person name="Muramatsu Y."/>
            <person name="Shibata C."/>
            <person name="Kamakura Y."/>
            <person name="Nakagawa Y."/>
            <person name="Tanasupawat S."/>
        </authorList>
    </citation>
    <scope>NUCLEOTIDE SEQUENCE [LARGE SCALE GENOMIC DNA]</scope>
    <source>
        <strain evidence="2 3">AVA-1</strain>
    </source>
</reference>
<dbReference type="RefSeq" id="WP_129152530.1">
    <property type="nucleotide sequence ID" value="NZ_JBHSDO010000005.1"/>
</dbReference>
<dbReference type="PROSITE" id="PS51318">
    <property type="entry name" value="TAT"/>
    <property type="match status" value="1"/>
</dbReference>
<organism evidence="2 3">
    <name type="scientific">Achromobacter aloeverae</name>
    <dbReference type="NCBI Taxonomy" id="1750518"/>
    <lineage>
        <taxon>Bacteria</taxon>
        <taxon>Pseudomonadati</taxon>
        <taxon>Pseudomonadota</taxon>
        <taxon>Betaproteobacteria</taxon>
        <taxon>Burkholderiales</taxon>
        <taxon>Alcaligenaceae</taxon>
        <taxon>Achromobacter</taxon>
    </lineage>
</organism>
<dbReference type="AlphaFoldDB" id="A0A4Q1HEM4"/>
<dbReference type="InterPro" id="IPR006311">
    <property type="entry name" value="TAT_signal"/>
</dbReference>
<feature type="signal peptide" evidence="1">
    <location>
        <begin position="1"/>
        <end position="36"/>
    </location>
</feature>
<dbReference type="Pfam" id="PF07394">
    <property type="entry name" value="DUF1501"/>
    <property type="match status" value="1"/>
</dbReference>
<dbReference type="OrthoDB" id="9779968at2"/>
<dbReference type="PANTHER" id="PTHR43737">
    <property type="entry name" value="BLL7424 PROTEIN"/>
    <property type="match status" value="1"/>
</dbReference>
<dbReference type="InterPro" id="IPR010869">
    <property type="entry name" value="DUF1501"/>
</dbReference>
<evidence type="ECO:0000313" key="2">
    <source>
        <dbReference type="EMBL" id="RXN85115.1"/>
    </source>
</evidence>
<evidence type="ECO:0000256" key="1">
    <source>
        <dbReference type="SAM" id="SignalP"/>
    </source>
</evidence>
<comment type="caution">
    <text evidence="2">The sequence shown here is derived from an EMBL/GenBank/DDBJ whole genome shotgun (WGS) entry which is preliminary data.</text>
</comment>
<name>A0A4Q1HEM4_9BURK</name>
<gene>
    <name evidence="2" type="ORF">C7R54_21630</name>
</gene>
<sequence>MKATRREFLRRASLLGMSGTAAPLALQMAAVGAAAAAAPPAQGTAPGAAPAAGTSGDAVGNAVGNSVSHYKALVCIFLYGGNDPYNTIVPYDPERHARYFQARADIALARDKLAATALKPKDPLPGQQAYALAPGLAPLLPWFERGQLAVQLNVGPLAAPTSKRDYIGARVPLPPKLFSHNDQQSYWQALAPEGAASGWGGRLADLFIAANANATFTGVTAGGSALLLAGRHVSAYRVSPAGSTPIELLQRDTYGSTTCTDLMRLLITQSGEHLFERQHAAIVARSMRADARLRAALAGDAVQGAFATPLAAQLKIVARMIAARETLGMRRQVFFVTQNGYDNHDGLNDVHPGLLRELGGAMAEFQQALDALGVAGQVTTFTASEFGRTLVSNGNGSDHGWGGHHLVLGGAVRGGRFYGRHPDLALDGPGFVDHGRMLPDVAVDQFGATLATWFGAGAASLDDVFPNLRRFDGRDLGFMHDAARDS</sequence>
<evidence type="ECO:0000313" key="3">
    <source>
        <dbReference type="Proteomes" id="UP000290849"/>
    </source>
</evidence>
<accession>A0A4Q1HEM4</accession>
<feature type="chain" id="PRO_5020968131" evidence="1">
    <location>
        <begin position="37"/>
        <end position="486"/>
    </location>
</feature>
<keyword evidence="3" id="KW-1185">Reference proteome</keyword>
<dbReference type="PANTHER" id="PTHR43737:SF1">
    <property type="entry name" value="DUF1501 DOMAIN-CONTAINING PROTEIN"/>
    <property type="match status" value="1"/>
</dbReference>
<dbReference type="EMBL" id="PYAL01000007">
    <property type="protein sequence ID" value="RXN85115.1"/>
    <property type="molecule type" value="Genomic_DNA"/>
</dbReference>
<protein>
    <submittedName>
        <fullName evidence="2">Tat pathway signal protein</fullName>
    </submittedName>
</protein>
<dbReference type="Proteomes" id="UP000290849">
    <property type="component" value="Unassembled WGS sequence"/>
</dbReference>